<name>A0A9X9ML84_BLUGR</name>
<gene>
    <name evidence="1" type="ORF">BGT96224V316_LOCUS6465</name>
</gene>
<evidence type="ECO:0000313" key="2">
    <source>
        <dbReference type="Proteomes" id="UP000324639"/>
    </source>
</evidence>
<organism evidence="1 2">
    <name type="scientific">Blumeria graminis f. sp. tritici</name>
    <dbReference type="NCBI Taxonomy" id="62690"/>
    <lineage>
        <taxon>Eukaryota</taxon>
        <taxon>Fungi</taxon>
        <taxon>Dikarya</taxon>
        <taxon>Ascomycota</taxon>
        <taxon>Pezizomycotina</taxon>
        <taxon>Leotiomycetes</taxon>
        <taxon>Erysiphales</taxon>
        <taxon>Erysiphaceae</taxon>
        <taxon>Blumeria</taxon>
    </lineage>
</organism>
<reference evidence="1 2" key="1">
    <citation type="submission" date="2018-08" db="EMBL/GenBank/DDBJ databases">
        <authorList>
            <person name="Muller C M."/>
        </authorList>
    </citation>
    <scope>NUCLEOTIDE SEQUENCE [LARGE SCALE GENOMIC DNA]</scope>
</reference>
<protein>
    <submittedName>
        <fullName evidence="1">Bgt-51292</fullName>
    </submittedName>
</protein>
<keyword evidence="2" id="KW-1185">Reference proteome</keyword>
<evidence type="ECO:0000313" key="1">
    <source>
        <dbReference type="EMBL" id="VDB92696.1"/>
    </source>
</evidence>
<dbReference type="EMBL" id="LR026992">
    <property type="protein sequence ID" value="VDB92696.1"/>
    <property type="molecule type" value="Genomic_DNA"/>
</dbReference>
<dbReference type="AlphaFoldDB" id="A0A9X9ML84"/>
<accession>A0A9X9ML84</accession>
<dbReference type="Proteomes" id="UP000324639">
    <property type="component" value="Chromosome Bgt_-09"/>
</dbReference>
<sequence>MGFRVFRVFLRSCETHSEYASKMFGCDTCGWGNNQILRPENIPATCSDSRLG</sequence>
<proteinExistence type="predicted"/>